<name>A0A1V4A4C8_9ACTN</name>
<proteinExistence type="inferred from homology"/>
<dbReference type="RefSeq" id="WP_077970530.1">
    <property type="nucleotide sequence ID" value="NZ_CP045178.1"/>
</dbReference>
<evidence type="ECO:0000259" key="4">
    <source>
        <dbReference type="Pfam" id="PF01212"/>
    </source>
</evidence>
<dbReference type="GO" id="GO:0006567">
    <property type="term" value="P:L-threonine catabolic process"/>
    <property type="evidence" value="ECO:0007669"/>
    <property type="project" value="TreeGrafter"/>
</dbReference>
<sequence>MSGREKDMRQRRRLALRGAKRRLAVPGLESTTGERLSALVAGAASVHDLDLPSDLYGDGVVEELERRVAELLGTEASAFFPSGTMAQQAALRSWAGRTGSPVVALHPLAHPEVHERGALASVSGLRTVHPTTEARLPRADEVRGFEEPFGTLMLELPLRDAGFTLPTWEELKAVVAAARERDAVVHFDGARLWECTTRFGRPLRDIVALADSVYVSFYKSLDGIGGAALAGSASLVDEARTWRHRYGGQIAQQFPTALSALIGIEQELPRLPSYVAHARTVAAALAEGFAEAGVAWSRVHPAQPHTHEFQVWLPYDADDLDLATVRQAEETGTALFRKWTGQGPPGLSMTEVTVSAAGLEWTADHVREAVAQFVARLPGADAGTA</sequence>
<keyword evidence="3" id="KW-0663">Pyridoxal phosphate</keyword>
<gene>
    <name evidence="5" type="ORF">B1H18_22720</name>
</gene>
<dbReference type="PANTHER" id="PTHR48097:SF9">
    <property type="entry name" value="L-THREONINE ALDOLASE"/>
    <property type="match status" value="1"/>
</dbReference>
<dbReference type="OrthoDB" id="9774495at2"/>
<dbReference type="InterPro" id="IPR015424">
    <property type="entry name" value="PyrdxlP-dep_Trfase"/>
</dbReference>
<protein>
    <submittedName>
        <fullName evidence="5">Threonine aldolase</fullName>
    </submittedName>
</protein>
<dbReference type="GO" id="GO:0006545">
    <property type="term" value="P:glycine biosynthetic process"/>
    <property type="evidence" value="ECO:0007669"/>
    <property type="project" value="TreeGrafter"/>
</dbReference>
<evidence type="ECO:0000256" key="3">
    <source>
        <dbReference type="ARBA" id="ARBA00022898"/>
    </source>
</evidence>
<evidence type="ECO:0000313" key="6">
    <source>
        <dbReference type="Proteomes" id="UP000190539"/>
    </source>
</evidence>
<comment type="cofactor">
    <cofactor evidence="1">
        <name>pyridoxal 5'-phosphate</name>
        <dbReference type="ChEBI" id="CHEBI:597326"/>
    </cofactor>
</comment>
<accession>A0A1V4A4C8</accession>
<dbReference type="Gene3D" id="3.90.1150.10">
    <property type="entry name" value="Aspartate Aminotransferase, domain 1"/>
    <property type="match status" value="1"/>
</dbReference>
<dbReference type="Gene3D" id="3.40.640.10">
    <property type="entry name" value="Type I PLP-dependent aspartate aminotransferase-like (Major domain)"/>
    <property type="match status" value="1"/>
</dbReference>
<dbReference type="Proteomes" id="UP000190539">
    <property type="component" value="Unassembled WGS sequence"/>
</dbReference>
<dbReference type="GO" id="GO:0005829">
    <property type="term" value="C:cytosol"/>
    <property type="evidence" value="ECO:0007669"/>
    <property type="project" value="TreeGrafter"/>
</dbReference>
<dbReference type="InterPro" id="IPR015422">
    <property type="entry name" value="PyrdxlP-dep_Trfase_small"/>
</dbReference>
<evidence type="ECO:0000256" key="2">
    <source>
        <dbReference type="ARBA" id="ARBA00006966"/>
    </source>
</evidence>
<dbReference type="PANTHER" id="PTHR48097">
    <property type="entry name" value="L-THREONINE ALDOLASE-RELATED"/>
    <property type="match status" value="1"/>
</dbReference>
<dbReference type="SUPFAM" id="SSF53383">
    <property type="entry name" value="PLP-dependent transferases"/>
    <property type="match status" value="1"/>
</dbReference>
<dbReference type="EMBL" id="MVFC01000022">
    <property type="protein sequence ID" value="OON75557.1"/>
    <property type="molecule type" value="Genomic_DNA"/>
</dbReference>
<evidence type="ECO:0000313" key="5">
    <source>
        <dbReference type="EMBL" id="OON75557.1"/>
    </source>
</evidence>
<organism evidence="5 6">
    <name type="scientific">Streptomyces tsukubensis</name>
    <dbReference type="NCBI Taxonomy" id="83656"/>
    <lineage>
        <taxon>Bacteria</taxon>
        <taxon>Bacillati</taxon>
        <taxon>Actinomycetota</taxon>
        <taxon>Actinomycetes</taxon>
        <taxon>Kitasatosporales</taxon>
        <taxon>Streptomycetaceae</taxon>
        <taxon>Streptomyces</taxon>
    </lineage>
</organism>
<dbReference type="AlphaFoldDB" id="A0A1V4A4C8"/>
<keyword evidence="6" id="KW-1185">Reference proteome</keyword>
<dbReference type="InterPro" id="IPR015421">
    <property type="entry name" value="PyrdxlP-dep_Trfase_major"/>
</dbReference>
<comment type="similarity">
    <text evidence="2">Belongs to the threonine aldolase family.</text>
</comment>
<comment type="caution">
    <text evidence="5">The sequence shown here is derived from an EMBL/GenBank/DDBJ whole genome shotgun (WGS) entry which is preliminary data.</text>
</comment>
<dbReference type="GO" id="GO:0008732">
    <property type="term" value="F:L-allo-threonine aldolase activity"/>
    <property type="evidence" value="ECO:0007669"/>
    <property type="project" value="TreeGrafter"/>
</dbReference>
<reference evidence="5 6" key="1">
    <citation type="submission" date="2017-02" db="EMBL/GenBank/DDBJ databases">
        <title>Draft Genome Sequence of Streptomyces tsukubaensis F601, a Producer of the immunosuppressant tacrolimus FK506.</title>
        <authorList>
            <person name="Zong G."/>
            <person name="Zhong C."/>
            <person name="Fu J."/>
            <person name="Qin R."/>
            <person name="Cao G."/>
        </authorList>
    </citation>
    <scope>NUCLEOTIDE SEQUENCE [LARGE SCALE GENOMIC DNA]</scope>
    <source>
        <strain evidence="5 6">F601</strain>
    </source>
</reference>
<dbReference type="InterPro" id="IPR001597">
    <property type="entry name" value="ArAA_b-elim_lyase/Thr_aldolase"/>
</dbReference>
<feature type="domain" description="Aromatic amino acid beta-eliminating lyase/threonine aldolase" evidence="4">
    <location>
        <begin position="57"/>
        <end position="299"/>
    </location>
</feature>
<dbReference type="Pfam" id="PF01212">
    <property type="entry name" value="Beta_elim_lyase"/>
    <property type="match status" value="1"/>
</dbReference>
<evidence type="ECO:0000256" key="1">
    <source>
        <dbReference type="ARBA" id="ARBA00001933"/>
    </source>
</evidence>
<dbReference type="STRING" id="83656.B1H18_22720"/>